<dbReference type="Pfam" id="PF23726">
    <property type="entry name" value="Beta-prop_RSE1_2nd"/>
    <property type="match status" value="1"/>
</dbReference>
<dbReference type="InterPro" id="IPR058543">
    <property type="entry name" value="Beta-prop_RSE1/DDB1/CPSF1_2nd"/>
</dbReference>
<feature type="domain" description="RSE1/DDB1/CPSF1 C-terminal" evidence="4">
    <location>
        <begin position="1391"/>
        <end position="1739"/>
    </location>
</feature>
<dbReference type="Pfam" id="PF10433">
    <property type="entry name" value="Beta-prop_RSE1_1st"/>
    <property type="match status" value="1"/>
</dbReference>
<evidence type="ECO:0000256" key="2">
    <source>
        <dbReference type="ARBA" id="ARBA00023242"/>
    </source>
</evidence>
<proteinExistence type="predicted"/>
<comment type="subcellular location">
    <subcellularLocation>
        <location evidence="1">Nucleus</location>
    </subcellularLocation>
</comment>
<dbReference type="Pfam" id="PF03178">
    <property type="entry name" value="CPSF_A"/>
    <property type="match status" value="1"/>
</dbReference>
<evidence type="ECO:0000313" key="7">
    <source>
        <dbReference type="EMBL" id="KAJ1922604.1"/>
    </source>
</evidence>
<organism evidence="7 8">
    <name type="scientific">Tieghemiomyces parasiticus</name>
    <dbReference type="NCBI Taxonomy" id="78921"/>
    <lineage>
        <taxon>Eukaryota</taxon>
        <taxon>Fungi</taxon>
        <taxon>Fungi incertae sedis</taxon>
        <taxon>Zoopagomycota</taxon>
        <taxon>Kickxellomycotina</taxon>
        <taxon>Dimargaritomycetes</taxon>
        <taxon>Dimargaritales</taxon>
        <taxon>Dimargaritaceae</taxon>
        <taxon>Tieghemiomyces</taxon>
    </lineage>
</organism>
<evidence type="ECO:0000256" key="1">
    <source>
        <dbReference type="ARBA" id="ARBA00004123"/>
    </source>
</evidence>
<evidence type="ECO:0000313" key="8">
    <source>
        <dbReference type="Proteomes" id="UP001150569"/>
    </source>
</evidence>
<feature type="region of interest" description="Disordered" evidence="3">
    <location>
        <begin position="1353"/>
        <end position="1384"/>
    </location>
</feature>
<dbReference type="GO" id="GO:0005634">
    <property type="term" value="C:nucleus"/>
    <property type="evidence" value="ECO:0007669"/>
    <property type="project" value="UniProtKB-SubCell"/>
</dbReference>
<dbReference type="InterPro" id="IPR050358">
    <property type="entry name" value="RSE1/DDB1/CFT1"/>
</dbReference>
<keyword evidence="8" id="KW-1185">Reference proteome</keyword>
<feature type="region of interest" description="Disordered" evidence="3">
    <location>
        <begin position="1193"/>
        <end position="1231"/>
    </location>
</feature>
<accession>A0A9W8DTQ6</accession>
<evidence type="ECO:0000256" key="3">
    <source>
        <dbReference type="SAM" id="MobiDB-lite"/>
    </source>
</evidence>
<feature type="compositionally biased region" description="Acidic residues" evidence="3">
    <location>
        <begin position="567"/>
        <end position="576"/>
    </location>
</feature>
<dbReference type="GO" id="GO:0003676">
    <property type="term" value="F:nucleic acid binding"/>
    <property type="evidence" value="ECO:0007669"/>
    <property type="project" value="InterPro"/>
</dbReference>
<name>A0A9W8DTQ6_9FUNG</name>
<dbReference type="InterPro" id="IPR004871">
    <property type="entry name" value="RSE1/DDB1/CPSF1_C"/>
</dbReference>
<gene>
    <name evidence="7" type="primary">CFT1_2</name>
    <name evidence="7" type="ORF">IWQ60_006419</name>
</gene>
<comment type="caution">
    <text evidence="7">The sequence shown here is derived from an EMBL/GenBank/DDBJ whole genome shotgun (WGS) entry which is preliminary data.</text>
</comment>
<dbReference type="InterPro" id="IPR018846">
    <property type="entry name" value="Beta-prop_RSE1/DDB1/CPSF1_1st"/>
</dbReference>
<feature type="domain" description="RSE1/DDB1/CPSF1 first beta-propeller" evidence="5">
    <location>
        <begin position="151"/>
        <end position="528"/>
    </location>
</feature>
<reference evidence="7" key="1">
    <citation type="submission" date="2022-07" db="EMBL/GenBank/DDBJ databases">
        <title>Phylogenomic reconstructions and comparative analyses of Kickxellomycotina fungi.</title>
        <authorList>
            <person name="Reynolds N.K."/>
            <person name="Stajich J.E."/>
            <person name="Barry K."/>
            <person name="Grigoriev I.V."/>
            <person name="Crous P."/>
            <person name="Smith M.E."/>
        </authorList>
    </citation>
    <scope>NUCLEOTIDE SEQUENCE</scope>
    <source>
        <strain evidence="7">RSA 861</strain>
    </source>
</reference>
<dbReference type="EMBL" id="JANBPT010000385">
    <property type="protein sequence ID" value="KAJ1922604.1"/>
    <property type="molecule type" value="Genomic_DNA"/>
</dbReference>
<dbReference type="Proteomes" id="UP001150569">
    <property type="component" value="Unassembled WGS sequence"/>
</dbReference>
<evidence type="ECO:0000259" key="5">
    <source>
        <dbReference type="Pfam" id="PF10433"/>
    </source>
</evidence>
<evidence type="ECO:0000259" key="4">
    <source>
        <dbReference type="Pfam" id="PF03178"/>
    </source>
</evidence>
<evidence type="ECO:0000259" key="6">
    <source>
        <dbReference type="Pfam" id="PF23726"/>
    </source>
</evidence>
<dbReference type="PANTHER" id="PTHR10644">
    <property type="entry name" value="DNA REPAIR/RNA PROCESSING CPSF FAMILY"/>
    <property type="match status" value="1"/>
</dbReference>
<feature type="region of interest" description="Disordered" evidence="3">
    <location>
        <begin position="547"/>
        <end position="589"/>
    </location>
</feature>
<feature type="compositionally biased region" description="Pro residues" evidence="3">
    <location>
        <begin position="1360"/>
        <end position="1375"/>
    </location>
</feature>
<dbReference type="OrthoDB" id="6109at2759"/>
<dbReference type="Gene3D" id="2.130.10.10">
    <property type="entry name" value="YVTN repeat-like/Quinoprotein amine dehydrogenase"/>
    <property type="match status" value="3"/>
</dbReference>
<protein>
    <submittedName>
        <fullName evidence="7">mRNA cleavage and polyadenylation factor subunit</fullName>
    </submittedName>
</protein>
<keyword evidence="2" id="KW-0539">Nucleus</keyword>
<dbReference type="InterPro" id="IPR015943">
    <property type="entry name" value="WD40/YVTN_repeat-like_dom_sf"/>
</dbReference>
<sequence length="1777" mass="191263">MVVSSIAILCDEHNLIPVVYPTPGRRGPANFITPPLVIMSLYPICQEVLPATAVHHCATGSFTNVNDTNLIVVKGNLLEVYTVSKHDLEGVPPQRLQPRDGSEFAYTYQSDELGLDAEPAGDAFGQRDMDSSEFHTLSALTGGTGAGTPRLRLVWSTALQGEVTSLCLVRTLATERHGRLSLLVGFTEAKMALLEYAPTCHRLVTVSLHYYERDEFRADYLESAWPPRVVTDPTHRCAVLQIYRDRLAVLPLRQADALGAFEPAAAPHAAVPLDEDDPAQKRGLEENSASFDHAQGHPRAQWPYFPSFVLDLATLDLPIRNVIDIAFLHGYYEPTLAVLYEAPNVTWTGNLKTRRDTCAVVVLSLDLTNKTAPAINHHRNLPYDCFRLVAAPAPTGGVMVIAANAVIHLDQGSAGVGVSVNSMGLMAPYTAFPLTRAVIEDATATATTEPLALERSQAVFLDPETLLLTLCDGRLVLVRCLSHGRSVSDLRLVIVGRSAVSACVARLNADLLFLGSAVGDSLLIRFQVPPKGSAHQFNYDITDKAAKGHDGAKSSPQESAVKPEADANGDDWDDDLYAPSGGNSQSGPHPAIAALANPFANTKWYAHYRFRVCDTLCGLGPVTCASVGAAGTDDAVTLDRRLELVLGTGSERSGGLSVLQRAVRPRLLTSFALPGFDRLWTVRLRDLTAPALYTSSNLDYGAELDDTYDRYLFLSRPSSTIILTASESLTQLDRTGAFTDGPTLGVTPWTGATLVLQAYPGGVRLLDADLQAVHELQLQDFTRSPTTTVTSCSLVDPYALLHLDDASVAVVTWDAAARRLRFLPLPSTFAQMVASAACLFGDTYNCLQYLRDLVPPNFDIARTFGLEDAAVVNPIISTMGADITQPATAIPTVPPLTLRPRDEEDEIDYDSMDEDPIYSPTLPTPTTAAVPNGPSRGGEDVNEFNVSNLQNTVSAASATRCWCFVVTRTGTLEIYALPGLQRVFSAPDFAQRPGVVADDALAAAFAAAPSTDSSGDPTTSTTSPINLLSAHAFGPTAADVYLCAVDAAHNATMYHGLSYTASEEDPLETVPFLNVANSRHAALVARSVPGLSDPQTALADSDRRPRLDERAVLARLALRFVKCPVPALQYAHDDHPGATLPDRAPATVTAFHNLQAYRGFFITGPRPVVAFVAPTNAHPYLHPVRLDQAALAEVETASGSDGAGTEPTTDRPASPGTADEPAEATGGNEEASAAVVNEAPQSDVTPTDMATAPFATGLTGFAPFHNPQCPHGFVLLDTAGRFHIGQLDPAFRYDFAWPLRHVPLGRTVHHLTYHPGLAQYCVATSRPFPFDLPGENEDDDMKIAEAIGAAAHRPGGAPLPLSPPRPSVTEPPAPRPADVSTQGMPPLVNRYRLELVSPLTWEVVDGYDMEPHDSVMDLKCLALKSRETVSGRKFYVTAGTCTVASEDRAAKGKVYVLDIIEVVPEPGRPQTGFKLKYVCHEKVSGPVTAVASVNGYLVVPAGPRVFAKELKDGRTLQSIAFIDLLLYVTSATAFKNFLVMGDVSKGASFVGFQDGPAELTMLGRDYLPMASVCGDFLVDDRASYFVVADAERNLHFLSYSPRHIQSFAGRKLLRRADFHLGCQVVAIQRLPGRAALTQLPATVISSGAAGGKPSAKNALTAKLPQKQSCLCFTETGAVYAVSTVPEKASKRLQRLYLHLVGTVPHVGGLNPRAYRLVPQAQRNNVNPSKGVVDATFLRQNLEQLPLVRRREMSHQVGTTFERVERDLAVVSQDIAYF</sequence>
<feature type="domain" description="RSE1/DDB1/CPSF1 second beta-propeller" evidence="6">
    <location>
        <begin position="666"/>
        <end position="986"/>
    </location>
</feature>